<keyword evidence="5" id="KW-0411">Iron-sulfur</keyword>
<keyword evidence="3" id="KW-0560">Oxidoreductase</keyword>
<dbReference type="Pfam" id="PF12831">
    <property type="entry name" value="FAD_oxidored"/>
    <property type="match status" value="1"/>
</dbReference>
<accession>A0A0E4BSJ8</accession>
<organism evidence="6 7">
    <name type="scientific">Bradyrhizobium diazoefficiens</name>
    <dbReference type="NCBI Taxonomy" id="1355477"/>
    <lineage>
        <taxon>Bacteria</taxon>
        <taxon>Pseudomonadati</taxon>
        <taxon>Pseudomonadota</taxon>
        <taxon>Alphaproteobacteria</taxon>
        <taxon>Hyphomicrobiales</taxon>
        <taxon>Nitrobacteraceae</taxon>
        <taxon>Bradyrhizobium</taxon>
    </lineage>
</organism>
<evidence type="ECO:0000256" key="3">
    <source>
        <dbReference type="ARBA" id="ARBA00023002"/>
    </source>
</evidence>
<dbReference type="SUPFAM" id="SSF51905">
    <property type="entry name" value="FAD/NAD(P)-binding domain"/>
    <property type="match status" value="1"/>
</dbReference>
<evidence type="ECO:0000313" key="7">
    <source>
        <dbReference type="Proteomes" id="UP000063308"/>
    </source>
</evidence>
<sequence>MTDDNDNKNTELPMSASEVTAGTKIVRRAANQKPSRVVADICVVGSGAAGMSAAIEGARAGRKVVLVDSLPALGGQAVNSIIGTFCGLFSNGSDGYQFTHGIADDLLGDLGAQENALFYRRGPHTTVVYYDEVALGRWVEKAMLAAGVTVIVGAVMRNVRVAGRRVTGIDLSTRYGDVEVEANGFVDASGDAALVWQAGFACREPDDGPIYGTQMLIVENIDESKVPSREELPARMREKAGDYGLLRREGLSFVIPGRGVAAMNMTHVETPLEPLEASRKGIEGKDQADRAFAFLRNEFPACFGKARIRAYGFPGIRQTRWIVGRQQLSVDDVRAGTKFEDAIGRTAWPIELHDHGSGHHWHVFDKDHVHYVPFGSLTPQEADNIVAAGRCIDADKAALSSVRVMGPCMAMGAAAAHALDLAGSGSVHQIDIDALKRRVRDNLERTD</sequence>
<evidence type="ECO:0000313" key="6">
    <source>
        <dbReference type="EMBL" id="BAR59702.1"/>
    </source>
</evidence>
<dbReference type="GO" id="GO:0016491">
    <property type="term" value="F:oxidoreductase activity"/>
    <property type="evidence" value="ECO:0007669"/>
    <property type="project" value="UniProtKB-KW"/>
</dbReference>
<evidence type="ECO:0000256" key="1">
    <source>
        <dbReference type="ARBA" id="ARBA00022485"/>
    </source>
</evidence>
<dbReference type="EMBL" id="AP014685">
    <property type="protein sequence ID" value="BAR59702.1"/>
    <property type="molecule type" value="Genomic_DNA"/>
</dbReference>
<keyword evidence="4" id="KW-0408">Iron</keyword>
<dbReference type="Proteomes" id="UP000063308">
    <property type="component" value="Chromosome"/>
</dbReference>
<evidence type="ECO:0008006" key="8">
    <source>
        <dbReference type="Google" id="ProtNLM"/>
    </source>
</evidence>
<dbReference type="AlphaFoldDB" id="A0A0E4BSJ8"/>
<evidence type="ECO:0000256" key="4">
    <source>
        <dbReference type="ARBA" id="ARBA00023004"/>
    </source>
</evidence>
<dbReference type="GO" id="GO:0046872">
    <property type="term" value="F:metal ion binding"/>
    <property type="evidence" value="ECO:0007669"/>
    <property type="project" value="UniProtKB-KW"/>
</dbReference>
<dbReference type="PANTHER" id="PTHR43498:SF1">
    <property type="entry name" value="COB--COM HETERODISULFIDE REDUCTASE IRON-SULFUR SUBUNIT A"/>
    <property type="match status" value="1"/>
</dbReference>
<evidence type="ECO:0000256" key="2">
    <source>
        <dbReference type="ARBA" id="ARBA00022723"/>
    </source>
</evidence>
<dbReference type="RefSeq" id="WP_082756097.1">
    <property type="nucleotide sequence ID" value="NZ_JBIYEG010000002.1"/>
</dbReference>
<protein>
    <recommendedName>
        <fullName evidence="8">FAD-dependent oxidoreductase</fullName>
    </recommendedName>
</protein>
<dbReference type="PANTHER" id="PTHR43498">
    <property type="entry name" value="FERREDOXIN:COB-COM HETERODISULFIDE REDUCTASE SUBUNIT A"/>
    <property type="match status" value="1"/>
</dbReference>
<dbReference type="Gene3D" id="3.50.50.60">
    <property type="entry name" value="FAD/NAD(P)-binding domain"/>
    <property type="match status" value="1"/>
</dbReference>
<proteinExistence type="predicted"/>
<dbReference type="InterPro" id="IPR039650">
    <property type="entry name" value="HdrA-like"/>
</dbReference>
<keyword evidence="2" id="KW-0479">Metal-binding</keyword>
<evidence type="ECO:0000256" key="5">
    <source>
        <dbReference type="ARBA" id="ARBA00023014"/>
    </source>
</evidence>
<gene>
    <name evidence="6" type="ORF">NK6_6550</name>
</gene>
<dbReference type="PRINTS" id="PR00469">
    <property type="entry name" value="PNDRDTASEII"/>
</dbReference>
<name>A0A0E4BSJ8_9BRAD</name>
<keyword evidence="1" id="KW-0004">4Fe-4S</keyword>
<dbReference type="InterPro" id="IPR036188">
    <property type="entry name" value="FAD/NAD-bd_sf"/>
</dbReference>
<dbReference type="GO" id="GO:0051539">
    <property type="term" value="F:4 iron, 4 sulfur cluster binding"/>
    <property type="evidence" value="ECO:0007669"/>
    <property type="project" value="UniProtKB-KW"/>
</dbReference>
<reference evidence="6 7" key="1">
    <citation type="submission" date="2014-11" db="EMBL/GenBank/DDBJ databases">
        <title>Symbiosis island explosion on the genome of extra-slow-growing strains of soybean bradyrhizobia with massive insertion sequences.</title>
        <authorList>
            <person name="Iida T."/>
            <person name="Minamisawa K."/>
        </authorList>
    </citation>
    <scope>NUCLEOTIDE SEQUENCE [LARGE SCALE GENOMIC DNA]</scope>
    <source>
        <strain evidence="6 7">NK6</strain>
    </source>
</reference>